<evidence type="ECO:0000256" key="5">
    <source>
        <dbReference type="ARBA" id="ARBA00023157"/>
    </source>
</evidence>
<evidence type="ECO:0000256" key="6">
    <source>
        <dbReference type="ARBA" id="ARBA00023180"/>
    </source>
</evidence>
<dbReference type="PRINTS" id="PR00792">
    <property type="entry name" value="PEPSIN"/>
</dbReference>
<dbReference type="STRING" id="2880.D7FLX5"/>
<sequence length="410" mass="44096">MARASSVLTVLGSLLLASTCHNASAAVHRVKLSKRPDKEFVNSKLDKAHHRHHEGADEPSRHDEGVLQANLRGAVEQVLMSELEASGEGKVIVKDYQNAQYYGQVEIGTPPQSFEVIFDTGSANLWVAGSKCGLSCGLHSRYAASKSSTHAEDGRDFEITYASGPVSGSLSADTVTWGGIQLKDQTFAEVQDAKGLGLAFILGKFDGIMGLAFDEISVEGVPTPFGRLVEEGELDDAVFAFYLGNQKEGELIIGGTDPDHYLHEINYVPVTKKGYWQIDMDNVDVSGSSVTSVKSAILDSGTSLLVGPKEDVKKIASKVGAISFMNGEYLMPCSSDLPPLTFTIGGKEYTLEGDEYVISAGNDKVCILAIMGMDIPEPMGPLWILGDVFMRKYYTVFDYGNAQIGLATST</sequence>
<keyword evidence="5 8" id="KW-1015">Disulfide bond</keyword>
<proteinExistence type="inferred from homology"/>
<evidence type="ECO:0000259" key="12">
    <source>
        <dbReference type="PROSITE" id="PS51767"/>
    </source>
</evidence>
<dbReference type="PROSITE" id="PS51767">
    <property type="entry name" value="PEPTIDASE_A1"/>
    <property type="match status" value="1"/>
</dbReference>
<dbReference type="OrthoDB" id="771136at2759"/>
<dbReference type="PANTHER" id="PTHR47966:SF51">
    <property type="entry name" value="BETA-SITE APP-CLEAVING ENZYME, ISOFORM A-RELATED"/>
    <property type="match status" value="1"/>
</dbReference>
<evidence type="ECO:0000256" key="7">
    <source>
        <dbReference type="PIRSR" id="PIRSR601461-1"/>
    </source>
</evidence>
<dbReference type="InterPro" id="IPR001969">
    <property type="entry name" value="Aspartic_peptidase_AS"/>
</dbReference>
<feature type="compositionally biased region" description="Basic and acidic residues" evidence="10">
    <location>
        <begin position="54"/>
        <end position="63"/>
    </location>
</feature>
<dbReference type="GO" id="GO:0006508">
    <property type="term" value="P:proteolysis"/>
    <property type="evidence" value="ECO:0007669"/>
    <property type="project" value="UniProtKB-KW"/>
</dbReference>
<dbReference type="GO" id="GO:0004190">
    <property type="term" value="F:aspartic-type endopeptidase activity"/>
    <property type="evidence" value="ECO:0007669"/>
    <property type="project" value="UniProtKB-KW"/>
</dbReference>
<evidence type="ECO:0000256" key="1">
    <source>
        <dbReference type="ARBA" id="ARBA00007447"/>
    </source>
</evidence>
<keyword evidence="4 9" id="KW-0378">Hydrolase</keyword>
<feature type="active site" evidence="7">
    <location>
        <position position="119"/>
    </location>
</feature>
<dbReference type="InterPro" id="IPR033121">
    <property type="entry name" value="PEPTIDASE_A1"/>
</dbReference>
<feature type="region of interest" description="Disordered" evidence="10">
    <location>
        <begin position="44"/>
        <end position="63"/>
    </location>
</feature>
<dbReference type="InParanoid" id="D7FLX5"/>
<protein>
    <submittedName>
        <fullName evidence="13">Aspartyl protease</fullName>
    </submittedName>
</protein>
<dbReference type="EMBL" id="FN648158">
    <property type="protein sequence ID" value="CBJ29800.1"/>
    <property type="molecule type" value="Genomic_DNA"/>
</dbReference>
<dbReference type="FunCoup" id="D7FLX5">
    <property type="interactions" value="15"/>
</dbReference>
<evidence type="ECO:0000256" key="3">
    <source>
        <dbReference type="ARBA" id="ARBA00022750"/>
    </source>
</evidence>
<evidence type="ECO:0000256" key="4">
    <source>
        <dbReference type="ARBA" id="ARBA00022801"/>
    </source>
</evidence>
<gene>
    <name evidence="13" type="primary">ASP</name>
    <name evidence="13" type="ORF">Esi_0162_0003</name>
</gene>
<dbReference type="Gene3D" id="2.40.70.10">
    <property type="entry name" value="Acid Proteases"/>
    <property type="match status" value="2"/>
</dbReference>
<dbReference type="Pfam" id="PF00026">
    <property type="entry name" value="Asp"/>
    <property type="match status" value="1"/>
</dbReference>
<keyword evidence="3 9" id="KW-0064">Aspartyl protease</keyword>
<feature type="active site" evidence="7">
    <location>
        <position position="299"/>
    </location>
</feature>
<keyword evidence="11" id="KW-0732">Signal</keyword>
<evidence type="ECO:0000256" key="9">
    <source>
        <dbReference type="RuleBase" id="RU000454"/>
    </source>
</evidence>
<evidence type="ECO:0000256" key="8">
    <source>
        <dbReference type="PIRSR" id="PIRSR601461-2"/>
    </source>
</evidence>
<dbReference type="InterPro" id="IPR001461">
    <property type="entry name" value="Aspartic_peptidase_A1"/>
</dbReference>
<evidence type="ECO:0000313" key="14">
    <source>
        <dbReference type="Proteomes" id="UP000002630"/>
    </source>
</evidence>
<evidence type="ECO:0000256" key="11">
    <source>
        <dbReference type="SAM" id="SignalP"/>
    </source>
</evidence>
<dbReference type="AlphaFoldDB" id="D7FLX5"/>
<evidence type="ECO:0000256" key="10">
    <source>
        <dbReference type="SAM" id="MobiDB-lite"/>
    </source>
</evidence>
<dbReference type="SUPFAM" id="SSF50630">
    <property type="entry name" value="Acid proteases"/>
    <property type="match status" value="1"/>
</dbReference>
<evidence type="ECO:0000256" key="2">
    <source>
        <dbReference type="ARBA" id="ARBA00022670"/>
    </source>
</evidence>
<name>D7FLX5_ECTSI</name>
<feature type="chain" id="PRO_5003095557" evidence="11">
    <location>
        <begin position="26"/>
        <end position="410"/>
    </location>
</feature>
<evidence type="ECO:0000313" key="13">
    <source>
        <dbReference type="EMBL" id="CBJ29800.1"/>
    </source>
</evidence>
<dbReference type="PANTHER" id="PTHR47966">
    <property type="entry name" value="BETA-SITE APP-CLEAVING ENZYME, ISOFORM A-RELATED"/>
    <property type="match status" value="1"/>
</dbReference>
<keyword evidence="6" id="KW-0325">Glycoprotein</keyword>
<comment type="similarity">
    <text evidence="1 9">Belongs to the peptidase A1 family.</text>
</comment>
<feature type="disulfide bond" evidence="8">
    <location>
        <begin position="132"/>
        <end position="136"/>
    </location>
</feature>
<keyword evidence="14" id="KW-1185">Reference proteome</keyword>
<reference evidence="13 14" key="1">
    <citation type="journal article" date="2010" name="Nature">
        <title>The Ectocarpus genome and the independent evolution of multicellularity in brown algae.</title>
        <authorList>
            <person name="Cock J.M."/>
            <person name="Sterck L."/>
            <person name="Rouze P."/>
            <person name="Scornet D."/>
            <person name="Allen A.E."/>
            <person name="Amoutzias G."/>
            <person name="Anthouard V."/>
            <person name="Artiguenave F."/>
            <person name="Aury J.M."/>
            <person name="Badger J.H."/>
            <person name="Beszteri B."/>
            <person name="Billiau K."/>
            <person name="Bonnet E."/>
            <person name="Bothwell J.H."/>
            <person name="Bowler C."/>
            <person name="Boyen C."/>
            <person name="Brownlee C."/>
            <person name="Carrano C.J."/>
            <person name="Charrier B."/>
            <person name="Cho G.Y."/>
            <person name="Coelho S.M."/>
            <person name="Collen J."/>
            <person name="Corre E."/>
            <person name="Da Silva C."/>
            <person name="Delage L."/>
            <person name="Delaroque N."/>
            <person name="Dittami S.M."/>
            <person name="Doulbeau S."/>
            <person name="Elias M."/>
            <person name="Farnham G."/>
            <person name="Gachon C.M."/>
            <person name="Gschloessl B."/>
            <person name="Heesch S."/>
            <person name="Jabbari K."/>
            <person name="Jubin C."/>
            <person name="Kawai H."/>
            <person name="Kimura K."/>
            <person name="Kloareg B."/>
            <person name="Kupper F.C."/>
            <person name="Lang D."/>
            <person name="Le Bail A."/>
            <person name="Leblanc C."/>
            <person name="Lerouge P."/>
            <person name="Lohr M."/>
            <person name="Lopez P.J."/>
            <person name="Martens C."/>
            <person name="Maumus F."/>
            <person name="Michel G."/>
            <person name="Miranda-Saavedra D."/>
            <person name="Morales J."/>
            <person name="Moreau H."/>
            <person name="Motomura T."/>
            <person name="Nagasato C."/>
            <person name="Napoli C.A."/>
            <person name="Nelson D.R."/>
            <person name="Nyvall-Collen P."/>
            <person name="Peters A.F."/>
            <person name="Pommier C."/>
            <person name="Potin P."/>
            <person name="Poulain J."/>
            <person name="Quesneville H."/>
            <person name="Read B."/>
            <person name="Rensing S.A."/>
            <person name="Ritter A."/>
            <person name="Rousvoal S."/>
            <person name="Samanta M."/>
            <person name="Samson G."/>
            <person name="Schroeder D.C."/>
            <person name="Segurens B."/>
            <person name="Strittmatter M."/>
            <person name="Tonon T."/>
            <person name="Tregear J.W."/>
            <person name="Valentin K."/>
            <person name="von Dassow P."/>
            <person name="Yamagishi T."/>
            <person name="Van de Peer Y."/>
            <person name="Wincker P."/>
        </authorList>
    </citation>
    <scope>NUCLEOTIDE SEQUENCE [LARGE SCALE GENOMIC DNA]</scope>
    <source>
        <strain evidence="14">Ec32 / CCAP1310/4</strain>
    </source>
</reference>
<feature type="domain" description="Peptidase A1" evidence="12">
    <location>
        <begin position="101"/>
        <end position="407"/>
    </location>
</feature>
<dbReference type="EMBL" id="FN649746">
    <property type="protein sequence ID" value="CBJ29800.1"/>
    <property type="molecule type" value="Genomic_DNA"/>
</dbReference>
<feature type="signal peptide" evidence="11">
    <location>
        <begin position="1"/>
        <end position="25"/>
    </location>
</feature>
<dbReference type="OMA" id="KYDHDAS"/>
<dbReference type="Proteomes" id="UP000002630">
    <property type="component" value="Linkage Group LG21"/>
</dbReference>
<keyword evidence="2 9" id="KW-0645">Protease</keyword>
<dbReference type="FunFam" id="2.40.70.10:FF:000149">
    <property type="entry name" value="Uncharacterized protein"/>
    <property type="match status" value="1"/>
</dbReference>
<accession>D7FLX5</accession>
<organism evidence="13 14">
    <name type="scientific">Ectocarpus siliculosus</name>
    <name type="common">Brown alga</name>
    <name type="synonym">Conferva siliculosa</name>
    <dbReference type="NCBI Taxonomy" id="2880"/>
    <lineage>
        <taxon>Eukaryota</taxon>
        <taxon>Sar</taxon>
        <taxon>Stramenopiles</taxon>
        <taxon>Ochrophyta</taxon>
        <taxon>PX clade</taxon>
        <taxon>Phaeophyceae</taxon>
        <taxon>Ectocarpales</taxon>
        <taxon>Ectocarpaceae</taxon>
        <taxon>Ectocarpus</taxon>
    </lineage>
</organism>
<dbReference type="eggNOG" id="KOG1339">
    <property type="taxonomic scope" value="Eukaryota"/>
</dbReference>
<dbReference type="FunFam" id="2.40.70.10:FF:000002">
    <property type="entry name" value="Vacuolar aspartic proteinase"/>
    <property type="match status" value="1"/>
</dbReference>
<dbReference type="InterPro" id="IPR021109">
    <property type="entry name" value="Peptidase_aspartic_dom_sf"/>
</dbReference>
<dbReference type="PROSITE" id="PS00141">
    <property type="entry name" value="ASP_PROTEASE"/>
    <property type="match status" value="2"/>
</dbReference>